<evidence type="ECO:0000313" key="2">
    <source>
        <dbReference type="EMBL" id="MBK1834427.1"/>
    </source>
</evidence>
<keyword evidence="3" id="KW-1185">Reference proteome</keyword>
<feature type="signal peptide" evidence="1">
    <location>
        <begin position="1"/>
        <end position="21"/>
    </location>
</feature>
<comment type="caution">
    <text evidence="2">The sequence shown here is derived from an EMBL/GenBank/DDBJ whole genome shotgun (WGS) entry which is preliminary data.</text>
</comment>
<feature type="chain" id="PRO_5037689109" evidence="1">
    <location>
        <begin position="22"/>
        <end position="215"/>
    </location>
</feature>
<protein>
    <submittedName>
        <fullName evidence="2">PEP-CTERM sorting domain-containing protein</fullName>
    </submittedName>
</protein>
<dbReference type="EMBL" id="JAENIO010000023">
    <property type="protein sequence ID" value="MBK1834427.1"/>
    <property type="molecule type" value="Genomic_DNA"/>
</dbReference>
<dbReference type="InterPro" id="IPR013424">
    <property type="entry name" value="Ice-binding_C"/>
</dbReference>
<evidence type="ECO:0000313" key="3">
    <source>
        <dbReference type="Proteomes" id="UP000604083"/>
    </source>
</evidence>
<evidence type="ECO:0000256" key="1">
    <source>
        <dbReference type="SAM" id="SignalP"/>
    </source>
</evidence>
<sequence>MKKLILTAALLSGIPAASANAAVVTAQSGNPTGGAGYNFNVVLGGGDQTSFQGTVGSWSWNDSTIAEGEGWRHQADWIAFTLTEPSYLHLEISRVDETADAKLFPSYTLLRFFNDTTDGPHFFDNDANIQWTAGSVEMEYLAHLDNSTSGSVHEHYHLPAGDYTLAIGGNAQSEAVAENVNYTAFLAADAITVPEPSAALLALIGAGSLLLRRRH</sequence>
<gene>
    <name evidence="2" type="ORF">JIN78_10185</name>
</gene>
<organism evidence="2 3">
    <name type="scientific">Roseibacillus ishigakijimensis</name>
    <dbReference type="NCBI Taxonomy" id="454146"/>
    <lineage>
        <taxon>Bacteria</taxon>
        <taxon>Pseudomonadati</taxon>
        <taxon>Verrucomicrobiota</taxon>
        <taxon>Verrucomicrobiia</taxon>
        <taxon>Verrucomicrobiales</taxon>
        <taxon>Verrucomicrobiaceae</taxon>
        <taxon>Roseibacillus</taxon>
    </lineage>
</organism>
<keyword evidence="1" id="KW-0732">Signal</keyword>
<dbReference type="AlphaFoldDB" id="A0A934RMC1"/>
<proteinExistence type="predicted"/>
<dbReference type="Proteomes" id="UP000604083">
    <property type="component" value="Unassembled WGS sequence"/>
</dbReference>
<dbReference type="RefSeq" id="WP_200391862.1">
    <property type="nucleotide sequence ID" value="NZ_JAENIO010000023.1"/>
</dbReference>
<accession>A0A934RMC1</accession>
<name>A0A934RMC1_9BACT</name>
<dbReference type="NCBIfam" id="TIGR02595">
    <property type="entry name" value="PEP_CTERM"/>
    <property type="match status" value="1"/>
</dbReference>
<reference evidence="2" key="1">
    <citation type="submission" date="2021-01" db="EMBL/GenBank/DDBJ databases">
        <title>Modified the classification status of verrucomicrobia.</title>
        <authorList>
            <person name="Feng X."/>
        </authorList>
    </citation>
    <scope>NUCLEOTIDE SEQUENCE</scope>
    <source>
        <strain evidence="2">KCTC 12986</strain>
    </source>
</reference>